<dbReference type="PROSITE" id="PS50214">
    <property type="entry name" value="DISINTEGRIN_2"/>
    <property type="match status" value="1"/>
</dbReference>
<feature type="domain" description="Peptidase M12B" evidence="4">
    <location>
        <begin position="226"/>
        <end position="442"/>
    </location>
</feature>
<protein>
    <submittedName>
        <fullName evidence="6">ADAM 17-like protease isoform X1</fullName>
    </submittedName>
</protein>
<evidence type="ECO:0000259" key="3">
    <source>
        <dbReference type="PROSITE" id="PS50214"/>
    </source>
</evidence>
<feature type="domain" description="Disintegrin" evidence="3">
    <location>
        <begin position="458"/>
        <end position="549"/>
    </location>
</feature>
<dbReference type="InterPro" id="IPR024079">
    <property type="entry name" value="MetalloPept_cat_dom_sf"/>
</dbReference>
<name>A0A6J2X3U5_SITOR</name>
<dbReference type="GO" id="GO:0004222">
    <property type="term" value="F:metalloendopeptidase activity"/>
    <property type="evidence" value="ECO:0007669"/>
    <property type="project" value="InterPro"/>
</dbReference>
<evidence type="ECO:0000256" key="2">
    <source>
        <dbReference type="SAM" id="Phobius"/>
    </source>
</evidence>
<dbReference type="GO" id="GO:0007219">
    <property type="term" value="P:Notch signaling pathway"/>
    <property type="evidence" value="ECO:0007669"/>
    <property type="project" value="TreeGrafter"/>
</dbReference>
<feature type="transmembrane region" description="Helical" evidence="2">
    <location>
        <begin position="705"/>
        <end position="725"/>
    </location>
</feature>
<dbReference type="InterPro" id="IPR001590">
    <property type="entry name" value="Peptidase_M12B"/>
</dbReference>
<dbReference type="Gene3D" id="3.40.390.10">
    <property type="entry name" value="Collagenase (Catalytic Domain)"/>
    <property type="match status" value="1"/>
</dbReference>
<dbReference type="PROSITE" id="PS50215">
    <property type="entry name" value="ADAM_MEPRO"/>
    <property type="match status" value="1"/>
</dbReference>
<evidence type="ECO:0000256" key="1">
    <source>
        <dbReference type="PROSITE-ProRule" id="PRU00276"/>
    </source>
</evidence>
<feature type="active site" evidence="1">
    <location>
        <position position="395"/>
    </location>
</feature>
<proteinExistence type="predicted"/>
<keyword evidence="5" id="KW-1185">Reference proteome</keyword>
<keyword evidence="1" id="KW-0862">Zinc</keyword>
<dbReference type="KEGG" id="soy:115874612"/>
<dbReference type="PANTHER" id="PTHR45702">
    <property type="entry name" value="ADAM10/ADAM17 METALLOPEPTIDASE FAMILY MEMBER"/>
    <property type="match status" value="1"/>
</dbReference>
<keyword evidence="2" id="KW-1133">Transmembrane helix</keyword>
<sequence length="730" mass="83580">MKNFQITIIILVSYVVLDLLFNSAKVISLTILEELPEYHLTSDEQFSYENKIIDRKNEANPFSYVFKIIYRNNISNAYIRKRKSDIILKGKSTLTVIYGDGKNYSEDFDKYVELYEGYMENRPEDSSISGYIKDNYFYGRVIIAKEVYYIDQTESTTHRFRRESSGILIDKSEDLGKIFHDKNNSHYNPELVAHIKQAFRKRMQALTVKPDKSTLEEFHKWKQQGMLCPLLLVMDNSFLRILHGGNKQSAISHVLFTLEESNVIFRTTDFDMKGGADNIGFYIKKLEIVETIKPPYYLEKYSGTIPADSISALTTFTMYQELGNYCLGGLLTAQVFDESVLGLAFVGADDNNYGLGGICESTFYDTTFNTFLATAYLYEGRTLNQMQFEATIAHEIGHTFGSLHDSEDGRLDCFGHIMSPVVFDRYTNKKQVSFSSCSKRRMIDVMVMKAKCFEPVEASFCGNTILEKDEDCDCGLMMECSKKDPCCVPRRTSEQPCKVNRKKGYKCHPSQGICCTNKCTYAILDNVYCNNFDMTCPCTGKYEGKSCPCGVRGRCLNDVCHSYECDRLGLTECDCAPVKLKSCEHCCQLDDKCVTAFRATQILIKEKQDKRVFERIRNMTSRTDKKHDIKGRIHERFCIGDEKIKKNCLHLQFFKATAGQYCSTRGSLGKCINNKETFVCKILEKKPKTHTFPFATGSCGTCFKIFSIFQIPAVKYIVFIFYCLILKEIT</sequence>
<feature type="binding site" evidence="1">
    <location>
        <position position="404"/>
    </location>
    <ligand>
        <name>Zn(2+)</name>
        <dbReference type="ChEBI" id="CHEBI:29105"/>
        <note>catalytic</note>
    </ligand>
</feature>
<dbReference type="InterPro" id="IPR051489">
    <property type="entry name" value="ADAM_Metalloproteinase"/>
</dbReference>
<gene>
    <name evidence="6" type="primary">LOC115874612</name>
</gene>
<keyword evidence="1" id="KW-0479">Metal-binding</keyword>
<accession>A0A6J2X3U5</accession>
<dbReference type="InterPro" id="IPR001762">
    <property type="entry name" value="Disintegrin_dom"/>
</dbReference>
<feature type="binding site" evidence="1">
    <location>
        <position position="398"/>
    </location>
    <ligand>
        <name>Zn(2+)</name>
        <dbReference type="ChEBI" id="CHEBI:29105"/>
        <note>catalytic</note>
    </ligand>
</feature>
<evidence type="ECO:0000259" key="4">
    <source>
        <dbReference type="PROSITE" id="PS50215"/>
    </source>
</evidence>
<dbReference type="Pfam" id="PF13574">
    <property type="entry name" value="Reprolysin_2"/>
    <property type="match status" value="1"/>
</dbReference>
<dbReference type="InParanoid" id="A0A6J2X3U5"/>
<organism evidence="5 6">
    <name type="scientific">Sitophilus oryzae</name>
    <name type="common">Rice weevil</name>
    <name type="synonym">Curculio oryzae</name>
    <dbReference type="NCBI Taxonomy" id="7048"/>
    <lineage>
        <taxon>Eukaryota</taxon>
        <taxon>Metazoa</taxon>
        <taxon>Ecdysozoa</taxon>
        <taxon>Arthropoda</taxon>
        <taxon>Hexapoda</taxon>
        <taxon>Insecta</taxon>
        <taxon>Pterygota</taxon>
        <taxon>Neoptera</taxon>
        <taxon>Endopterygota</taxon>
        <taxon>Coleoptera</taxon>
        <taxon>Polyphaga</taxon>
        <taxon>Cucujiformia</taxon>
        <taxon>Curculionidae</taxon>
        <taxon>Dryophthorinae</taxon>
        <taxon>Sitophilus</taxon>
    </lineage>
</organism>
<dbReference type="PANTHER" id="PTHR45702:SF2">
    <property type="entry name" value="KUZBANIAN, ISOFORM A"/>
    <property type="match status" value="1"/>
</dbReference>
<dbReference type="GO" id="GO:0046872">
    <property type="term" value="F:metal ion binding"/>
    <property type="evidence" value="ECO:0007669"/>
    <property type="project" value="UniProtKB-KW"/>
</dbReference>
<dbReference type="OrthoDB" id="2131567at2759"/>
<keyword evidence="2" id="KW-0472">Membrane</keyword>
<keyword evidence="2" id="KW-0812">Transmembrane</keyword>
<comment type="caution">
    <text evidence="1">Lacks conserved residue(s) required for the propagation of feature annotation.</text>
</comment>
<dbReference type="AlphaFoldDB" id="A0A6J2X3U5"/>
<reference evidence="6" key="1">
    <citation type="submission" date="2025-08" db="UniProtKB">
        <authorList>
            <consortium name="RefSeq"/>
        </authorList>
    </citation>
    <scope>IDENTIFICATION</scope>
    <source>
        <tissue evidence="6">Gonads</tissue>
    </source>
</reference>
<dbReference type="Proteomes" id="UP000504635">
    <property type="component" value="Unplaced"/>
</dbReference>
<dbReference type="RefSeq" id="XP_030745680.1">
    <property type="nucleotide sequence ID" value="XM_030889820.1"/>
</dbReference>
<dbReference type="SUPFAM" id="SSF55486">
    <property type="entry name" value="Metalloproteases ('zincins'), catalytic domain"/>
    <property type="match status" value="1"/>
</dbReference>
<evidence type="ECO:0000313" key="6">
    <source>
        <dbReference type="RefSeq" id="XP_030745680.1"/>
    </source>
</evidence>
<dbReference type="GO" id="GO:0005886">
    <property type="term" value="C:plasma membrane"/>
    <property type="evidence" value="ECO:0007669"/>
    <property type="project" value="TreeGrafter"/>
</dbReference>
<feature type="binding site" evidence="1">
    <location>
        <position position="394"/>
    </location>
    <ligand>
        <name>Zn(2+)</name>
        <dbReference type="ChEBI" id="CHEBI:29105"/>
        <note>catalytic</note>
    </ligand>
</feature>
<dbReference type="GeneID" id="115874612"/>
<evidence type="ECO:0000313" key="5">
    <source>
        <dbReference type="Proteomes" id="UP000504635"/>
    </source>
</evidence>
<dbReference type="GO" id="GO:0006509">
    <property type="term" value="P:membrane protein ectodomain proteolysis"/>
    <property type="evidence" value="ECO:0007669"/>
    <property type="project" value="TreeGrafter"/>
</dbReference>